<dbReference type="GO" id="GO:0031106">
    <property type="term" value="P:septin ring organization"/>
    <property type="evidence" value="ECO:0007669"/>
    <property type="project" value="TreeGrafter"/>
</dbReference>
<dbReference type="GO" id="GO:0005826">
    <property type="term" value="C:actomyosin contractile ring"/>
    <property type="evidence" value="ECO:0007669"/>
    <property type="project" value="TreeGrafter"/>
</dbReference>
<dbReference type="Proteomes" id="UP000050640">
    <property type="component" value="Unplaced"/>
</dbReference>
<dbReference type="Pfam" id="PF08174">
    <property type="entry name" value="Anillin"/>
    <property type="match status" value="1"/>
</dbReference>
<dbReference type="InterPro" id="IPR051364">
    <property type="entry name" value="Cytokinesis/Rho-signaling"/>
</dbReference>
<feature type="coiled-coil region" evidence="1">
    <location>
        <begin position="138"/>
        <end position="165"/>
    </location>
</feature>
<dbReference type="WBParaSite" id="EEL_0000279001-mRNA-1">
    <property type="protein sequence ID" value="EEL_0000279001-mRNA-1"/>
    <property type="gene ID" value="EEL_0000279001"/>
</dbReference>
<dbReference type="GO" id="GO:0000915">
    <property type="term" value="P:actomyosin contractile ring assembly"/>
    <property type="evidence" value="ECO:0007669"/>
    <property type="project" value="TreeGrafter"/>
</dbReference>
<evidence type="ECO:0000256" key="1">
    <source>
        <dbReference type="SAM" id="Coils"/>
    </source>
</evidence>
<evidence type="ECO:0000259" key="2">
    <source>
        <dbReference type="Pfam" id="PF08174"/>
    </source>
</evidence>
<keyword evidence="1" id="KW-0175">Coiled coil</keyword>
<sequence>PTESTLQGFAYNKEQDAVQELGNANISCKSNNEPYQLIDDAFQFIHRTPDRNSSLMSAILSTPEIRTTLSSPTMMPTDCENVEAAAPLAHSVSFYRRKEKENRSGTGTVMLGQFTPSPFNNSTTALNRTISKANMNDRANFEVERARLEKAISVQQEQIVQASRALSFCHSTHEFRGSREEVDAQRALLIATERRRALIFVLDRMIQKHATGGIQHSISDGPKGNLTFSDISVKLMRDFVNGHINYHDDQLLFYFIILIRSEEIVHHTTLTTSDEGICSGRLEFPHYIQFRSLPHDFNCTLEIFALRTRRELLRHETKYHIKGGNSLKKSQKSMLSPGY</sequence>
<proteinExistence type="predicted"/>
<accession>A0A0R3RMT0</accession>
<dbReference type="PANTHER" id="PTHR21538:SF11">
    <property type="entry name" value="ANILLIN-LIKE PROTEIN 1"/>
    <property type="match status" value="1"/>
</dbReference>
<feature type="domain" description="Anillin homology" evidence="2">
    <location>
        <begin position="222"/>
        <end position="331"/>
    </location>
</feature>
<dbReference type="GO" id="GO:0000281">
    <property type="term" value="P:mitotic cytokinesis"/>
    <property type="evidence" value="ECO:0007669"/>
    <property type="project" value="TreeGrafter"/>
</dbReference>
<name>A0A0R3RMT0_9BILA</name>
<dbReference type="AlphaFoldDB" id="A0A0R3RMT0"/>
<evidence type="ECO:0000313" key="3">
    <source>
        <dbReference type="Proteomes" id="UP000050640"/>
    </source>
</evidence>
<evidence type="ECO:0000313" key="4">
    <source>
        <dbReference type="WBParaSite" id="EEL_0000279001-mRNA-1"/>
    </source>
</evidence>
<keyword evidence="3" id="KW-1185">Reference proteome</keyword>
<dbReference type="PANTHER" id="PTHR21538">
    <property type="entry name" value="ANILLIN/RHOTEKIN RTKN"/>
    <property type="match status" value="1"/>
</dbReference>
<dbReference type="STRING" id="1147741.A0A0R3RMT0"/>
<organism evidence="3 4">
    <name type="scientific">Elaeophora elaphi</name>
    <dbReference type="NCBI Taxonomy" id="1147741"/>
    <lineage>
        <taxon>Eukaryota</taxon>
        <taxon>Metazoa</taxon>
        <taxon>Ecdysozoa</taxon>
        <taxon>Nematoda</taxon>
        <taxon>Chromadorea</taxon>
        <taxon>Rhabditida</taxon>
        <taxon>Spirurina</taxon>
        <taxon>Spiruromorpha</taxon>
        <taxon>Filarioidea</taxon>
        <taxon>Onchocercidae</taxon>
        <taxon>Elaeophora</taxon>
    </lineage>
</organism>
<dbReference type="InterPro" id="IPR012966">
    <property type="entry name" value="AHD"/>
</dbReference>
<reference evidence="4" key="1">
    <citation type="submission" date="2017-02" db="UniProtKB">
        <authorList>
            <consortium name="WormBaseParasite"/>
        </authorList>
    </citation>
    <scope>IDENTIFICATION</scope>
</reference>
<protein>
    <submittedName>
        <fullName evidence="4">Anillin domain-containing protein</fullName>
    </submittedName>
</protein>